<dbReference type="Gene3D" id="3.40.50.720">
    <property type="entry name" value="NAD(P)-binding Rossmann-like Domain"/>
    <property type="match status" value="1"/>
</dbReference>
<evidence type="ECO:0000256" key="2">
    <source>
        <dbReference type="ARBA" id="ARBA00022833"/>
    </source>
</evidence>
<feature type="domain" description="Enoyl reductase (ER)" evidence="5">
    <location>
        <begin position="9"/>
        <end position="344"/>
    </location>
</feature>
<keyword evidence="2 4" id="KW-0862">Zinc</keyword>
<dbReference type="InterPro" id="IPR011032">
    <property type="entry name" value="GroES-like_sf"/>
</dbReference>
<dbReference type="Pfam" id="PF08240">
    <property type="entry name" value="ADH_N"/>
    <property type="match status" value="1"/>
</dbReference>
<dbReference type="Proteomes" id="UP000410492">
    <property type="component" value="Unassembled WGS sequence"/>
</dbReference>
<dbReference type="InterPro" id="IPR020843">
    <property type="entry name" value="ER"/>
</dbReference>
<evidence type="ECO:0000256" key="4">
    <source>
        <dbReference type="RuleBase" id="RU361277"/>
    </source>
</evidence>
<gene>
    <name evidence="6" type="ORF">CALMAC_LOCUS10602</name>
</gene>
<keyword evidence="1 4" id="KW-0479">Metal-binding</keyword>
<organism evidence="6 7">
    <name type="scientific">Callosobruchus maculatus</name>
    <name type="common">Southern cowpea weevil</name>
    <name type="synonym">Pulse bruchid</name>
    <dbReference type="NCBI Taxonomy" id="64391"/>
    <lineage>
        <taxon>Eukaryota</taxon>
        <taxon>Metazoa</taxon>
        <taxon>Ecdysozoa</taxon>
        <taxon>Arthropoda</taxon>
        <taxon>Hexapoda</taxon>
        <taxon>Insecta</taxon>
        <taxon>Pterygota</taxon>
        <taxon>Neoptera</taxon>
        <taxon>Endopterygota</taxon>
        <taxon>Coleoptera</taxon>
        <taxon>Polyphaga</taxon>
        <taxon>Cucujiformia</taxon>
        <taxon>Chrysomeloidea</taxon>
        <taxon>Chrysomelidae</taxon>
        <taxon>Bruchinae</taxon>
        <taxon>Bruchini</taxon>
        <taxon>Callosobruchus</taxon>
    </lineage>
</organism>
<evidence type="ECO:0000313" key="6">
    <source>
        <dbReference type="EMBL" id="VEN49507.1"/>
    </source>
</evidence>
<dbReference type="AlphaFoldDB" id="A0A653CQG1"/>
<dbReference type="InterPro" id="IPR013154">
    <property type="entry name" value="ADH-like_N"/>
</dbReference>
<dbReference type="InterPro" id="IPR050129">
    <property type="entry name" value="Zn_alcohol_dh"/>
</dbReference>
<dbReference type="InterPro" id="IPR002328">
    <property type="entry name" value="ADH_Zn_CS"/>
</dbReference>
<dbReference type="SUPFAM" id="SSF50129">
    <property type="entry name" value="GroES-like"/>
    <property type="match status" value="1"/>
</dbReference>
<comment type="similarity">
    <text evidence="4">Belongs to the zinc-containing alcohol dehydrogenase family.</text>
</comment>
<dbReference type="PANTHER" id="PTHR43401">
    <property type="entry name" value="L-THREONINE 3-DEHYDROGENASE"/>
    <property type="match status" value="1"/>
</dbReference>
<keyword evidence="7" id="KW-1185">Reference proteome</keyword>
<dbReference type="PANTHER" id="PTHR43401:SF2">
    <property type="entry name" value="L-THREONINE 3-DEHYDROGENASE"/>
    <property type="match status" value="1"/>
</dbReference>
<proteinExistence type="inferred from homology"/>
<dbReference type="InterPro" id="IPR013149">
    <property type="entry name" value="ADH-like_C"/>
</dbReference>
<dbReference type="GO" id="GO:0008270">
    <property type="term" value="F:zinc ion binding"/>
    <property type="evidence" value="ECO:0007669"/>
    <property type="project" value="InterPro"/>
</dbReference>
<dbReference type="PROSITE" id="PS00059">
    <property type="entry name" value="ADH_ZINC"/>
    <property type="match status" value="1"/>
</dbReference>
<dbReference type="Pfam" id="PF00107">
    <property type="entry name" value="ADH_zinc_N"/>
    <property type="match status" value="1"/>
</dbReference>
<evidence type="ECO:0000259" key="5">
    <source>
        <dbReference type="SMART" id="SM00829"/>
    </source>
</evidence>
<sequence length="354" mass="38629">MDAINFTLKSKTLELVKLPIPKVEKPDEVLIKVAFAGICGTDLHIIQGEFPCTDKKPITLGHEFSGVVVDVGRDVDIFKKGDRVSVDPNSGCGSCHFCHSGLPHFCATGGISNTVGIYRDGGWANYALVPVNQVHKIPDKITLEQAALTEPISCLAHGWDIISPITVGSKILITGAGIIGSLWVCALHHQGHRKVTVSEPNQARLDLLRKLDTGFDLITPNQLKQNQAEDPTYLFDVVIDCSGYPPAIEHAVSLLQKGGKLCCFGVAPPHGEIKIKPFDIYLRELKIYGVLVNPFSFPNSIGLIEAMGDRYLTFDKLGIKVYSLQQYKEALEELKKGTIAKAIFKLECGCPKAQ</sequence>
<accession>A0A653CQG1</accession>
<keyword evidence="3" id="KW-0560">Oxidoreductase</keyword>
<dbReference type="EMBL" id="CAACVG010008369">
    <property type="protein sequence ID" value="VEN49507.1"/>
    <property type="molecule type" value="Genomic_DNA"/>
</dbReference>
<dbReference type="InterPro" id="IPR036291">
    <property type="entry name" value="NAD(P)-bd_dom_sf"/>
</dbReference>
<dbReference type="GO" id="GO:0016491">
    <property type="term" value="F:oxidoreductase activity"/>
    <property type="evidence" value="ECO:0007669"/>
    <property type="project" value="UniProtKB-KW"/>
</dbReference>
<evidence type="ECO:0000256" key="1">
    <source>
        <dbReference type="ARBA" id="ARBA00022723"/>
    </source>
</evidence>
<reference evidence="6 7" key="1">
    <citation type="submission" date="2019-01" db="EMBL/GenBank/DDBJ databases">
        <authorList>
            <person name="Sayadi A."/>
        </authorList>
    </citation>
    <scope>NUCLEOTIDE SEQUENCE [LARGE SCALE GENOMIC DNA]</scope>
</reference>
<dbReference type="SMART" id="SM00829">
    <property type="entry name" value="PKS_ER"/>
    <property type="match status" value="1"/>
</dbReference>
<name>A0A653CQG1_CALMS</name>
<protein>
    <recommendedName>
        <fullName evidence="5">Enoyl reductase (ER) domain-containing protein</fullName>
    </recommendedName>
</protein>
<dbReference type="OrthoDB" id="3941538at2759"/>
<evidence type="ECO:0000256" key="3">
    <source>
        <dbReference type="ARBA" id="ARBA00023002"/>
    </source>
</evidence>
<evidence type="ECO:0000313" key="7">
    <source>
        <dbReference type="Proteomes" id="UP000410492"/>
    </source>
</evidence>
<comment type="cofactor">
    <cofactor evidence="4">
        <name>Zn(2+)</name>
        <dbReference type="ChEBI" id="CHEBI:29105"/>
    </cofactor>
</comment>
<dbReference type="SUPFAM" id="SSF51735">
    <property type="entry name" value="NAD(P)-binding Rossmann-fold domains"/>
    <property type="match status" value="1"/>
</dbReference>
<dbReference type="Gene3D" id="3.90.180.10">
    <property type="entry name" value="Medium-chain alcohol dehydrogenases, catalytic domain"/>
    <property type="match status" value="1"/>
</dbReference>